<feature type="domain" description="DUF4143" evidence="2">
    <location>
        <begin position="226"/>
        <end position="386"/>
    </location>
</feature>
<dbReference type="InterPro" id="IPR025420">
    <property type="entry name" value="DUF4143"/>
</dbReference>
<dbReference type="GO" id="GO:0005524">
    <property type="term" value="F:ATP binding"/>
    <property type="evidence" value="ECO:0007669"/>
    <property type="project" value="UniProtKB-KW"/>
</dbReference>
<dbReference type="InterPro" id="IPR027417">
    <property type="entry name" value="P-loop_NTPase"/>
</dbReference>
<gene>
    <name evidence="3" type="ORF">IAC42_09605</name>
</gene>
<feature type="domain" description="AAA" evidence="1">
    <location>
        <begin position="21"/>
        <end position="153"/>
    </location>
</feature>
<dbReference type="EMBL" id="JADIMU010000066">
    <property type="protein sequence ID" value="MBO8443991.1"/>
    <property type="molecule type" value="Genomic_DNA"/>
</dbReference>
<proteinExistence type="predicted"/>
<name>A0A9D9E9T9_9SPIR</name>
<dbReference type="InterPro" id="IPR041682">
    <property type="entry name" value="AAA_14"/>
</dbReference>
<dbReference type="Proteomes" id="UP000823633">
    <property type="component" value="Unassembled WGS sequence"/>
</dbReference>
<reference evidence="3" key="1">
    <citation type="submission" date="2020-10" db="EMBL/GenBank/DDBJ databases">
        <authorList>
            <person name="Gilroy R."/>
        </authorList>
    </citation>
    <scope>NUCLEOTIDE SEQUENCE</scope>
    <source>
        <strain evidence="3">11167</strain>
    </source>
</reference>
<dbReference type="AlphaFoldDB" id="A0A9D9E9T9"/>
<keyword evidence="3" id="KW-0067">ATP-binding</keyword>
<dbReference type="SUPFAM" id="SSF52540">
    <property type="entry name" value="P-loop containing nucleoside triphosphate hydrolases"/>
    <property type="match status" value="1"/>
</dbReference>
<evidence type="ECO:0000259" key="2">
    <source>
        <dbReference type="Pfam" id="PF13635"/>
    </source>
</evidence>
<dbReference type="PANTHER" id="PTHR33295:SF7">
    <property type="entry name" value="ATPASE"/>
    <property type="match status" value="1"/>
</dbReference>
<sequence>MLKRKIDDRFTSWKNNPDHLPLVVEGARQVGKTTSIETFARKAYKAFYNLNFFSDPGLMSIFDGALDPESIITRITIAFPSQEYVPGSTLILLDEIQHCPNARTALKFLARHADFDVVASGSLLGISLSDKASLPVGYSETIMMHPLDFEEFLWAMDIGEKVISGLKSCFDERRPVDDYVHQRMLDYFAMYTVTGGMPAVVASFAKERDYSKVLRLQRGIVADYRKDAVKYAEGSEKVKVVRCLDSIPAQLAKANKKFQYSVVEKKASSRKYGDSLLWLEDAGIVNLCRNLSRIDSPLAGFSKDNEFKLYFNDTGLLISMYEDGTARRIVEGEMGIYKGAIYENIVASALAALDMPLFYFAPSDTLEIDFVINFRGRPCILEVKSGENTKSKSLNTVLGNPKYNVDQAIRLSRKNVGEEGAILALPLYMVIFLKPADNESWMPPLASSDDLESHM</sequence>
<protein>
    <submittedName>
        <fullName evidence="3">ATP-binding protein</fullName>
    </submittedName>
</protein>
<comment type="caution">
    <text evidence="3">The sequence shown here is derived from an EMBL/GenBank/DDBJ whole genome shotgun (WGS) entry which is preliminary data.</text>
</comment>
<reference evidence="3" key="2">
    <citation type="journal article" date="2021" name="PeerJ">
        <title>Extensive microbial diversity within the chicken gut microbiome revealed by metagenomics and culture.</title>
        <authorList>
            <person name="Gilroy R."/>
            <person name="Ravi A."/>
            <person name="Getino M."/>
            <person name="Pursley I."/>
            <person name="Horton D.L."/>
            <person name="Alikhan N.F."/>
            <person name="Baker D."/>
            <person name="Gharbi K."/>
            <person name="Hall N."/>
            <person name="Watson M."/>
            <person name="Adriaenssens E.M."/>
            <person name="Foster-Nyarko E."/>
            <person name="Jarju S."/>
            <person name="Secka A."/>
            <person name="Antonio M."/>
            <person name="Oren A."/>
            <person name="Chaudhuri R.R."/>
            <person name="La Ragione R."/>
            <person name="Hildebrand F."/>
            <person name="Pallen M.J."/>
        </authorList>
    </citation>
    <scope>NUCLEOTIDE SEQUENCE</scope>
    <source>
        <strain evidence="3">11167</strain>
    </source>
</reference>
<dbReference type="Pfam" id="PF13173">
    <property type="entry name" value="AAA_14"/>
    <property type="match status" value="1"/>
</dbReference>
<keyword evidence="3" id="KW-0547">Nucleotide-binding</keyword>
<evidence type="ECO:0000313" key="4">
    <source>
        <dbReference type="Proteomes" id="UP000823633"/>
    </source>
</evidence>
<evidence type="ECO:0000313" key="3">
    <source>
        <dbReference type="EMBL" id="MBO8443991.1"/>
    </source>
</evidence>
<dbReference type="PANTHER" id="PTHR33295">
    <property type="entry name" value="ATPASE"/>
    <property type="match status" value="1"/>
</dbReference>
<accession>A0A9D9E9T9</accession>
<organism evidence="3 4">
    <name type="scientific">Candidatus Aphodenecus pullistercoris</name>
    <dbReference type="NCBI Taxonomy" id="2840669"/>
    <lineage>
        <taxon>Bacteria</taxon>
        <taxon>Pseudomonadati</taxon>
        <taxon>Spirochaetota</taxon>
        <taxon>Spirochaetia</taxon>
        <taxon>Spirochaetales</taxon>
        <taxon>Candidatus Aphodenecus</taxon>
    </lineage>
</organism>
<evidence type="ECO:0000259" key="1">
    <source>
        <dbReference type="Pfam" id="PF13173"/>
    </source>
</evidence>
<dbReference type="Pfam" id="PF13635">
    <property type="entry name" value="DUF4143"/>
    <property type="match status" value="1"/>
</dbReference>